<evidence type="ECO:0000256" key="2">
    <source>
        <dbReference type="SAM" id="Phobius"/>
    </source>
</evidence>
<dbReference type="EMBL" id="CBFW010000400">
    <property type="protein sequence ID" value="CDC76826.1"/>
    <property type="molecule type" value="Genomic_DNA"/>
</dbReference>
<sequence>MNYSQKRTLVGRAVYIALTIMAVTVLAVTMYTFFGGSKRNEKPPVITDSVTDKPTTDTPKPRDTGKEPVGKDTEPAGNVTDDPAQVNVPPAKDWTKLKVMAPTEGTVYKRHDLDNAVFSLTMNDYRVHNGIDIECAAGADVVSCAYGTVKTAGYDPFMGYTVIIDHGDGLISCYRNLSDSLAEGIKEGAAVYAGQKLGTVGESALIEISDDAHLHFELELNGKPIDPLTMTEIKPGDQPTAVTEPPDGK</sequence>
<gene>
    <name evidence="4" type="ORF">BN580_00190</name>
    <name evidence="5" type="ORF">MR241_00200</name>
</gene>
<evidence type="ECO:0000313" key="6">
    <source>
        <dbReference type="Proteomes" id="UP000017938"/>
    </source>
</evidence>
<keyword evidence="2" id="KW-0472">Membrane</keyword>
<reference evidence="4" key="1">
    <citation type="submission" date="2012-11" db="EMBL/GenBank/DDBJ databases">
        <title>Dependencies among metagenomic species, viruses, plasmids and units of genetic variation.</title>
        <authorList>
            <person name="Nielsen H.B."/>
            <person name="Almeida M."/>
            <person name="Juncker A.S."/>
            <person name="Rasmussen S."/>
            <person name="Li J."/>
            <person name="Sunagawa S."/>
            <person name="Plichta D."/>
            <person name="Gautier L."/>
            <person name="Le Chatelier E."/>
            <person name="Peletier E."/>
            <person name="Bonde I."/>
            <person name="Nielsen T."/>
            <person name="Manichanh C."/>
            <person name="Arumugam M."/>
            <person name="Batto J."/>
            <person name="Santos M.B.Q.D."/>
            <person name="Blom N."/>
            <person name="Borruel N."/>
            <person name="Burgdorf K.S."/>
            <person name="Boumezbeur F."/>
            <person name="Casellas F."/>
            <person name="Dore J."/>
            <person name="Guarner F."/>
            <person name="Hansen T."/>
            <person name="Hildebrand F."/>
            <person name="Kaas R.S."/>
            <person name="Kennedy S."/>
            <person name="Kristiansen K."/>
            <person name="Kultima J.R."/>
            <person name="Leonard P."/>
            <person name="Levenez F."/>
            <person name="Lund O."/>
            <person name="Moumen B."/>
            <person name="Le Paslier D."/>
            <person name="Pons N."/>
            <person name="Pedersen O."/>
            <person name="Prifti E."/>
            <person name="Qin J."/>
            <person name="Raes J."/>
            <person name="Tap J."/>
            <person name="Tims S."/>
            <person name="Ussery D.W."/>
            <person name="Yamada T."/>
            <person name="MetaHit consortium"/>
            <person name="Renault P."/>
            <person name="Sicheritz-Ponten T."/>
            <person name="Bork P."/>
            <person name="Wang J."/>
            <person name="Brunak S."/>
            <person name="Ehrlich S.D."/>
        </authorList>
    </citation>
    <scope>NUCLEOTIDE SEQUENCE [LARGE SCALE GENOMIC DNA]</scope>
</reference>
<dbReference type="PANTHER" id="PTHR21666">
    <property type="entry name" value="PEPTIDASE-RELATED"/>
    <property type="match status" value="1"/>
</dbReference>
<accession>R6U9R1</accession>
<dbReference type="SUPFAM" id="SSF51261">
    <property type="entry name" value="Duplicated hybrid motif"/>
    <property type="match status" value="1"/>
</dbReference>
<organism evidence="4 6">
    <name type="scientific">Candidatus Colimorpha enterica</name>
    <dbReference type="NCBI Taxonomy" id="3083063"/>
    <lineage>
        <taxon>Bacteria</taxon>
        <taxon>Pseudomonadati</taxon>
        <taxon>Bacteroidota</taxon>
        <taxon>Bacteroidia</taxon>
        <taxon>Bacteroidales</taxon>
        <taxon>Candidatus Colimorpha</taxon>
    </lineage>
</organism>
<dbReference type="InterPro" id="IPR011055">
    <property type="entry name" value="Dup_hybrid_motif"/>
</dbReference>
<name>R6U9R1_9BACT</name>
<evidence type="ECO:0000313" key="7">
    <source>
        <dbReference type="Proteomes" id="UP001139365"/>
    </source>
</evidence>
<evidence type="ECO:0000259" key="3">
    <source>
        <dbReference type="Pfam" id="PF01551"/>
    </source>
</evidence>
<dbReference type="AlphaFoldDB" id="R6U9R1"/>
<comment type="caution">
    <text evidence="4">The sequence shown here is derived from an EMBL/GenBank/DDBJ whole genome shotgun (WGS) entry which is preliminary data.</text>
</comment>
<reference evidence="5 7" key="2">
    <citation type="submission" date="2022-03" db="EMBL/GenBank/DDBJ databases">
        <title>Metagenome-assembled genomes from swine fecal metagenomes.</title>
        <authorList>
            <person name="Holman D.B."/>
            <person name="Kommadath A."/>
        </authorList>
    </citation>
    <scope>NUCLEOTIDE SEQUENCE [LARGE SCALE GENOMIC DNA]</scope>
    <source>
        <strain evidence="5">SUG147</strain>
    </source>
</reference>
<keyword evidence="2" id="KW-1133">Transmembrane helix</keyword>
<feature type="region of interest" description="Disordered" evidence="1">
    <location>
        <begin position="42"/>
        <end position="87"/>
    </location>
</feature>
<dbReference type="InterPro" id="IPR016047">
    <property type="entry name" value="M23ase_b-sheet_dom"/>
</dbReference>
<dbReference type="InterPro" id="IPR050570">
    <property type="entry name" value="Cell_wall_metabolism_enzyme"/>
</dbReference>
<dbReference type="Pfam" id="PF01551">
    <property type="entry name" value="Peptidase_M23"/>
    <property type="match status" value="1"/>
</dbReference>
<evidence type="ECO:0000256" key="1">
    <source>
        <dbReference type="SAM" id="MobiDB-lite"/>
    </source>
</evidence>
<feature type="compositionally biased region" description="Basic and acidic residues" evidence="1">
    <location>
        <begin position="50"/>
        <end position="74"/>
    </location>
</feature>
<proteinExistence type="predicted"/>
<dbReference type="GO" id="GO:0004222">
    <property type="term" value="F:metalloendopeptidase activity"/>
    <property type="evidence" value="ECO:0007669"/>
    <property type="project" value="TreeGrafter"/>
</dbReference>
<dbReference type="Gene3D" id="2.70.70.10">
    <property type="entry name" value="Glucose Permease (Domain IIA)"/>
    <property type="match status" value="1"/>
</dbReference>
<dbReference type="CDD" id="cd12797">
    <property type="entry name" value="M23_peptidase"/>
    <property type="match status" value="1"/>
</dbReference>
<dbReference type="PANTHER" id="PTHR21666:SF270">
    <property type="entry name" value="MUREIN HYDROLASE ACTIVATOR ENVC"/>
    <property type="match status" value="1"/>
</dbReference>
<evidence type="ECO:0000313" key="4">
    <source>
        <dbReference type="EMBL" id="CDC76826.1"/>
    </source>
</evidence>
<dbReference type="STRING" id="1263015.BN580_00190"/>
<keyword evidence="2" id="KW-0812">Transmembrane</keyword>
<dbReference type="Proteomes" id="UP001139365">
    <property type="component" value="Unassembled WGS sequence"/>
</dbReference>
<protein>
    <submittedName>
        <fullName evidence="5">M23 family metallopeptidase</fullName>
    </submittedName>
    <submittedName>
        <fullName evidence="4">Peptidase M23</fullName>
    </submittedName>
</protein>
<dbReference type="Proteomes" id="UP000017938">
    <property type="component" value="Unassembled WGS sequence"/>
</dbReference>
<feature type="transmembrane region" description="Helical" evidence="2">
    <location>
        <begin position="12"/>
        <end position="34"/>
    </location>
</feature>
<feature type="region of interest" description="Disordered" evidence="1">
    <location>
        <begin position="230"/>
        <end position="249"/>
    </location>
</feature>
<evidence type="ECO:0000313" key="5">
    <source>
        <dbReference type="EMBL" id="MCI5754701.1"/>
    </source>
</evidence>
<dbReference type="EMBL" id="JALEMU010000004">
    <property type="protein sequence ID" value="MCI5754701.1"/>
    <property type="molecule type" value="Genomic_DNA"/>
</dbReference>
<feature type="domain" description="M23ase beta-sheet core" evidence="3">
    <location>
        <begin position="127"/>
        <end position="227"/>
    </location>
</feature>